<dbReference type="Proteomes" id="UP000617355">
    <property type="component" value="Unassembled WGS sequence"/>
</dbReference>
<name>A0ABQ1QHP1_9RHOB</name>
<dbReference type="CDD" id="cd07971">
    <property type="entry name" value="OBF_DNA_ligase_LigD"/>
    <property type="match status" value="1"/>
</dbReference>
<comment type="similarity">
    <text evidence="1">Belongs to the ATP-dependent DNA ligase family.</text>
</comment>
<dbReference type="EC" id="6.5.1.1" evidence="2"/>
<comment type="caution">
    <text evidence="6">The sequence shown here is derived from an EMBL/GenBank/DDBJ whole genome shotgun (WGS) entry which is preliminary data.</text>
</comment>
<proteinExistence type="inferred from homology"/>
<evidence type="ECO:0000256" key="4">
    <source>
        <dbReference type="ARBA" id="ARBA00034003"/>
    </source>
</evidence>
<dbReference type="GO" id="GO:0016874">
    <property type="term" value="F:ligase activity"/>
    <property type="evidence" value="ECO:0007669"/>
    <property type="project" value="UniProtKB-KW"/>
</dbReference>
<dbReference type="SUPFAM" id="SSF50249">
    <property type="entry name" value="Nucleic acid-binding proteins"/>
    <property type="match status" value="1"/>
</dbReference>
<accession>A0ABQ1QHP1</accession>
<keyword evidence="3 6" id="KW-0436">Ligase</keyword>
<dbReference type="Gene3D" id="2.40.50.140">
    <property type="entry name" value="Nucleic acid-binding proteins"/>
    <property type="match status" value="1"/>
</dbReference>
<dbReference type="InterPro" id="IPR014146">
    <property type="entry name" value="LigD_ligase_dom"/>
</dbReference>
<evidence type="ECO:0000259" key="5">
    <source>
        <dbReference type="PROSITE" id="PS50160"/>
    </source>
</evidence>
<dbReference type="PROSITE" id="PS00333">
    <property type="entry name" value="DNA_LIGASE_A2"/>
    <property type="match status" value="1"/>
</dbReference>
<evidence type="ECO:0000256" key="1">
    <source>
        <dbReference type="ARBA" id="ARBA00007572"/>
    </source>
</evidence>
<feature type="domain" description="ATP-dependent DNA ligase family profile" evidence="5">
    <location>
        <begin position="120"/>
        <end position="210"/>
    </location>
</feature>
<dbReference type="Pfam" id="PF04679">
    <property type="entry name" value="DNA_ligase_A_C"/>
    <property type="match status" value="1"/>
</dbReference>
<gene>
    <name evidence="6" type="primary">lig</name>
    <name evidence="6" type="ORF">GCM10011358_10120</name>
</gene>
<dbReference type="PANTHER" id="PTHR45674:SF4">
    <property type="entry name" value="DNA LIGASE 1"/>
    <property type="match status" value="1"/>
</dbReference>
<comment type="catalytic activity">
    <reaction evidence="4">
        <text>ATP + (deoxyribonucleotide)n-3'-hydroxyl + 5'-phospho-(deoxyribonucleotide)m = (deoxyribonucleotide)n+m + AMP + diphosphate.</text>
        <dbReference type="EC" id="6.5.1.1"/>
    </reaction>
</comment>
<dbReference type="CDD" id="cd07906">
    <property type="entry name" value="Adenylation_DNA_ligase_LigD_LigC"/>
    <property type="match status" value="1"/>
</dbReference>
<protein>
    <recommendedName>
        <fullName evidence="2">DNA ligase (ATP)</fullName>
        <ecNumber evidence="2">6.5.1.1</ecNumber>
    </recommendedName>
</protein>
<dbReference type="Gene3D" id="3.30.470.30">
    <property type="entry name" value="DNA ligase/mRNA capping enzyme"/>
    <property type="match status" value="1"/>
</dbReference>
<dbReference type="PROSITE" id="PS50160">
    <property type="entry name" value="DNA_LIGASE_A3"/>
    <property type="match status" value="1"/>
</dbReference>
<dbReference type="NCBIfam" id="TIGR02779">
    <property type="entry name" value="NHEJ_ligase_lig"/>
    <property type="match status" value="1"/>
</dbReference>
<dbReference type="Pfam" id="PF01068">
    <property type="entry name" value="DNA_ligase_A_M"/>
    <property type="match status" value="1"/>
</dbReference>
<evidence type="ECO:0000256" key="3">
    <source>
        <dbReference type="ARBA" id="ARBA00022598"/>
    </source>
</evidence>
<dbReference type="InterPro" id="IPR050191">
    <property type="entry name" value="ATP-dep_DNA_ligase"/>
</dbReference>
<dbReference type="PROSITE" id="PS00697">
    <property type="entry name" value="DNA_LIGASE_A1"/>
    <property type="match status" value="1"/>
</dbReference>
<dbReference type="InterPro" id="IPR012310">
    <property type="entry name" value="DNA_ligase_ATP-dep_cent"/>
</dbReference>
<dbReference type="InterPro" id="IPR016059">
    <property type="entry name" value="DNA_ligase_ATP-dep_CS"/>
</dbReference>
<reference evidence="7" key="1">
    <citation type="journal article" date="2019" name="Int. J. Syst. Evol. Microbiol.">
        <title>The Global Catalogue of Microorganisms (GCM) 10K type strain sequencing project: providing services to taxonomists for standard genome sequencing and annotation.</title>
        <authorList>
            <consortium name="The Broad Institute Genomics Platform"/>
            <consortium name="The Broad Institute Genome Sequencing Center for Infectious Disease"/>
            <person name="Wu L."/>
            <person name="Ma J."/>
        </authorList>
    </citation>
    <scope>NUCLEOTIDE SEQUENCE [LARGE SCALE GENOMIC DNA]</scope>
    <source>
        <strain evidence="7">CGMCC 1.12922</strain>
    </source>
</reference>
<keyword evidence="7" id="KW-1185">Reference proteome</keyword>
<sequence>MSKGGDIAALTEGLPPDAHPEWLPPMLAVLTDERFSDPDWIFERKLDGERVLVFRDGARIRLMTRNHNAVNDTYPELVEALAAQPAREFVADGEVVAFDGKVTSFSRLQGRMQIADPDKARASGIAVYLYLFDLLHLAGHDLTGLPLRRRKSLLKQAIRFDAPLRYAPHRNEAGEAYFEEACAKGWEGLIAKDADAAYTHGRSRDWLKFKCSAGQELVIGGFTEPEGSRKGFGALLLGYFEDGKLRYAGKVGTGFDDAFLENFRKTLEARRRETAPFDDAVDEDAIWVRPDLVAEIGFTEWTKAGRLRHPRFLGLRRDKAAEDVIREEPKK</sequence>
<dbReference type="EMBL" id="BMGI01000001">
    <property type="protein sequence ID" value="GGD27856.1"/>
    <property type="molecule type" value="Genomic_DNA"/>
</dbReference>
<dbReference type="InterPro" id="IPR012309">
    <property type="entry name" value="DNA_ligase_ATP-dep_C"/>
</dbReference>
<evidence type="ECO:0000313" key="6">
    <source>
        <dbReference type="EMBL" id="GGD27856.1"/>
    </source>
</evidence>
<evidence type="ECO:0000313" key="7">
    <source>
        <dbReference type="Proteomes" id="UP000617355"/>
    </source>
</evidence>
<dbReference type="PANTHER" id="PTHR45674">
    <property type="entry name" value="DNA LIGASE 1/3 FAMILY MEMBER"/>
    <property type="match status" value="1"/>
</dbReference>
<dbReference type="RefSeq" id="WP_229738076.1">
    <property type="nucleotide sequence ID" value="NZ_BMGI01000001.1"/>
</dbReference>
<dbReference type="SUPFAM" id="SSF56091">
    <property type="entry name" value="DNA ligase/mRNA capping enzyme, catalytic domain"/>
    <property type="match status" value="1"/>
</dbReference>
<organism evidence="6 7">
    <name type="scientific">Sinisalibacter lacisalsi</name>
    <dbReference type="NCBI Taxonomy" id="1526570"/>
    <lineage>
        <taxon>Bacteria</taxon>
        <taxon>Pseudomonadati</taxon>
        <taxon>Pseudomonadota</taxon>
        <taxon>Alphaproteobacteria</taxon>
        <taxon>Rhodobacterales</taxon>
        <taxon>Roseobacteraceae</taxon>
        <taxon>Sinisalibacter</taxon>
    </lineage>
</organism>
<dbReference type="InterPro" id="IPR012340">
    <property type="entry name" value="NA-bd_OB-fold"/>
</dbReference>
<evidence type="ECO:0000256" key="2">
    <source>
        <dbReference type="ARBA" id="ARBA00012727"/>
    </source>
</evidence>